<keyword evidence="4" id="KW-1185">Reference proteome</keyword>
<organism evidence="3 4">
    <name type="scientific">Cajanus cajan</name>
    <name type="common">Pigeon pea</name>
    <name type="synonym">Cajanus indicus</name>
    <dbReference type="NCBI Taxonomy" id="3821"/>
    <lineage>
        <taxon>Eukaryota</taxon>
        <taxon>Viridiplantae</taxon>
        <taxon>Streptophyta</taxon>
        <taxon>Embryophyta</taxon>
        <taxon>Tracheophyta</taxon>
        <taxon>Spermatophyta</taxon>
        <taxon>Magnoliopsida</taxon>
        <taxon>eudicotyledons</taxon>
        <taxon>Gunneridae</taxon>
        <taxon>Pentapetalae</taxon>
        <taxon>rosids</taxon>
        <taxon>fabids</taxon>
        <taxon>Fabales</taxon>
        <taxon>Fabaceae</taxon>
        <taxon>Papilionoideae</taxon>
        <taxon>50 kb inversion clade</taxon>
        <taxon>NPAAA clade</taxon>
        <taxon>indigoferoid/millettioid clade</taxon>
        <taxon>Phaseoleae</taxon>
        <taxon>Cajanus</taxon>
    </lineage>
</organism>
<feature type="compositionally biased region" description="Polar residues" evidence="1">
    <location>
        <begin position="11"/>
        <end position="26"/>
    </location>
</feature>
<feature type="compositionally biased region" description="Basic and acidic residues" evidence="1">
    <location>
        <begin position="1"/>
        <end position="10"/>
    </location>
</feature>
<dbReference type="EMBL" id="KQ484064">
    <property type="protein sequence ID" value="KYP37825.1"/>
    <property type="molecule type" value="Genomic_DNA"/>
</dbReference>
<dbReference type="Pfam" id="PF03732">
    <property type="entry name" value="Retrotrans_gag"/>
    <property type="match status" value="1"/>
</dbReference>
<evidence type="ECO:0000259" key="2">
    <source>
        <dbReference type="Pfam" id="PF03732"/>
    </source>
</evidence>
<dbReference type="InterPro" id="IPR005162">
    <property type="entry name" value="Retrotrans_gag_dom"/>
</dbReference>
<sequence>MQELFQKHTQDNSPPSHSGSSIRGGESSYSCNTRLARLDFPRFNGDGIKQWLIQCETFFSVDNTPEDYKVRLAVVHFEGKALQWHSAYVKTVGLENLPSWLEYTRILLDRFGEICEDPMADLMKLRQKSSITEYHEEFDSIVSHVELSEAHQLSCFLGGLKQDVQMMVRMFQPDSVRKVFSLAKIYEASTLSNPQFKPILKNQKPQFSSKPPILSNPSKPAESTPMKAKTFRNLSPAYMSEKRAKGLCYFCDEPFTAEHGLTHKKLQIHVMEIDDGESVDTSEDVDVENSPKDLIEPQISVHALTGIASFRTMRITGYYKKKTLAYPYRQW</sequence>
<feature type="domain" description="Retrotransposon gag" evidence="2">
    <location>
        <begin position="71"/>
        <end position="161"/>
    </location>
</feature>
<accession>A0A151R616</accession>
<proteinExistence type="predicted"/>
<reference evidence="3" key="1">
    <citation type="journal article" date="2012" name="Nat. Biotechnol.">
        <title>Draft genome sequence of pigeonpea (Cajanus cajan), an orphan legume crop of resource-poor farmers.</title>
        <authorList>
            <person name="Varshney R.K."/>
            <person name="Chen W."/>
            <person name="Li Y."/>
            <person name="Bharti A.K."/>
            <person name="Saxena R.K."/>
            <person name="Schlueter J.A."/>
            <person name="Donoghue M.T."/>
            <person name="Azam S."/>
            <person name="Fan G."/>
            <person name="Whaley A.M."/>
            <person name="Farmer A.D."/>
            <person name="Sheridan J."/>
            <person name="Iwata A."/>
            <person name="Tuteja R."/>
            <person name="Penmetsa R.V."/>
            <person name="Wu W."/>
            <person name="Upadhyaya H.D."/>
            <person name="Yang S.P."/>
            <person name="Shah T."/>
            <person name="Saxena K.B."/>
            <person name="Michael T."/>
            <person name="McCombie W.R."/>
            <person name="Yang B."/>
            <person name="Zhang G."/>
            <person name="Yang H."/>
            <person name="Wang J."/>
            <person name="Spillane C."/>
            <person name="Cook D.R."/>
            <person name="May G.D."/>
            <person name="Xu X."/>
            <person name="Jackson S.A."/>
        </authorList>
    </citation>
    <scope>NUCLEOTIDE SEQUENCE [LARGE SCALE GENOMIC DNA]</scope>
</reference>
<feature type="region of interest" description="Disordered" evidence="1">
    <location>
        <begin position="1"/>
        <end position="26"/>
    </location>
</feature>
<dbReference type="AlphaFoldDB" id="A0A151R616"/>
<feature type="region of interest" description="Disordered" evidence="1">
    <location>
        <begin position="204"/>
        <end position="226"/>
    </location>
</feature>
<dbReference type="OMA" id="YNSARMQ"/>
<dbReference type="Gramene" id="C.cajan_39232.t">
    <property type="protein sequence ID" value="C.cajan_39232.t.cds1"/>
    <property type="gene ID" value="C.cajan_39232"/>
</dbReference>
<gene>
    <name evidence="3" type="ORF">KK1_040968</name>
</gene>
<evidence type="ECO:0000313" key="3">
    <source>
        <dbReference type="EMBL" id="KYP37825.1"/>
    </source>
</evidence>
<evidence type="ECO:0000313" key="4">
    <source>
        <dbReference type="Proteomes" id="UP000075243"/>
    </source>
</evidence>
<evidence type="ECO:0000256" key="1">
    <source>
        <dbReference type="SAM" id="MobiDB-lite"/>
    </source>
</evidence>
<dbReference type="Proteomes" id="UP000075243">
    <property type="component" value="Unassembled WGS sequence"/>
</dbReference>
<protein>
    <recommendedName>
        <fullName evidence="2">Retrotransposon gag domain-containing protein</fullName>
    </recommendedName>
</protein>
<name>A0A151R616_CAJCA</name>